<gene>
    <name evidence="2" type="ORF">TTHERM_00930870</name>
</gene>
<dbReference type="Proteomes" id="UP000009168">
    <property type="component" value="Unassembled WGS sequence"/>
</dbReference>
<dbReference type="AlphaFoldDB" id="Q24CF4"/>
<reference evidence="3" key="1">
    <citation type="journal article" date="2006" name="PLoS Biol.">
        <title>Macronuclear genome sequence of the ciliate Tetrahymena thermophila, a model eukaryote.</title>
        <authorList>
            <person name="Eisen J.A."/>
            <person name="Coyne R.S."/>
            <person name="Wu M."/>
            <person name="Wu D."/>
            <person name="Thiagarajan M."/>
            <person name="Wortman J.R."/>
            <person name="Badger J.H."/>
            <person name="Ren Q."/>
            <person name="Amedeo P."/>
            <person name="Jones K.M."/>
            <person name="Tallon L.J."/>
            <person name="Delcher A.L."/>
            <person name="Salzberg S.L."/>
            <person name="Silva J.C."/>
            <person name="Haas B.J."/>
            <person name="Majoros W.H."/>
            <person name="Farzad M."/>
            <person name="Carlton J.M."/>
            <person name="Smith R.K. Jr."/>
            <person name="Garg J."/>
            <person name="Pearlman R.E."/>
            <person name="Karrer K.M."/>
            <person name="Sun L."/>
            <person name="Manning G."/>
            <person name="Elde N.C."/>
            <person name="Turkewitz A.P."/>
            <person name="Asai D.J."/>
            <person name="Wilkes D.E."/>
            <person name="Wang Y."/>
            <person name="Cai H."/>
            <person name="Collins K."/>
            <person name="Stewart B.A."/>
            <person name="Lee S.R."/>
            <person name="Wilamowska K."/>
            <person name="Weinberg Z."/>
            <person name="Ruzzo W.L."/>
            <person name="Wloga D."/>
            <person name="Gaertig J."/>
            <person name="Frankel J."/>
            <person name="Tsao C.-C."/>
            <person name="Gorovsky M.A."/>
            <person name="Keeling P.J."/>
            <person name="Waller R.F."/>
            <person name="Patron N.J."/>
            <person name="Cherry J.M."/>
            <person name="Stover N.A."/>
            <person name="Krieger C.J."/>
            <person name="del Toro C."/>
            <person name="Ryder H.F."/>
            <person name="Williamson S.C."/>
            <person name="Barbeau R.A."/>
            <person name="Hamilton E.P."/>
            <person name="Orias E."/>
        </authorList>
    </citation>
    <scope>NUCLEOTIDE SEQUENCE [LARGE SCALE GENOMIC DNA]</scope>
    <source>
        <strain evidence="3">SB210</strain>
    </source>
</reference>
<dbReference type="RefSeq" id="XP_001025751.2">
    <property type="nucleotide sequence ID" value="XM_001025751.2"/>
</dbReference>
<feature type="compositionally biased region" description="Basic and acidic residues" evidence="1">
    <location>
        <begin position="1"/>
        <end position="18"/>
    </location>
</feature>
<dbReference type="InParanoid" id="Q24CF4"/>
<organism evidence="2 3">
    <name type="scientific">Tetrahymena thermophila (strain SB210)</name>
    <dbReference type="NCBI Taxonomy" id="312017"/>
    <lineage>
        <taxon>Eukaryota</taxon>
        <taxon>Sar</taxon>
        <taxon>Alveolata</taxon>
        <taxon>Ciliophora</taxon>
        <taxon>Intramacronucleata</taxon>
        <taxon>Oligohymenophorea</taxon>
        <taxon>Hymenostomatida</taxon>
        <taxon>Tetrahymenina</taxon>
        <taxon>Tetrahymenidae</taxon>
        <taxon>Tetrahymena</taxon>
    </lineage>
</organism>
<protein>
    <submittedName>
        <fullName evidence="2">Uncharacterized protein</fullName>
    </submittedName>
</protein>
<sequence>MKRNKSEQIHNKDRRQTFEAKSSNKLRKLMQENGNKKANFIEIHDEEYIAQNDQQDYNDLDKWKKDLLLKENDDMSDKLKQRFQHIQSLKEDIQMPELNFDVIDSVMNPKYYQDEEIVQNQEQTPSIICNYSLQNAIEKARKSVLLGQDFNVQDMKVNRSTFYAQAKNENFTDFINEQQDQISQSSKRKSVSKTLQTQPEQQSGSPKSPTPKVLEKQFSKINSQSSIFLQRNLNKQLLNNLLLNRITKKYVQNQKTEIKCEEIKNEVKKVRIDPNIQGQSFYQQEAKQKNESVDKIRFLFSEETDKFSKTTLNSFKNVGTQFFRLGNVIEYDQLLRDIISEIFHPQGILDEKKINSINGETEFDQESYNYLEKALLDNYTFCSQKIEELQTKIKEERLYQTNISQELKNTHEQMVSQLARIDLDEELFLNEINSSNNSQIFFHSMSTKMNTVRFKNVNNQDFRNKHKKIEEEREEVKIYFDTLKKAITQRTKTSLEKLELMDKEILKIKQKRNTTKLILKDLYLKAIKSNQFPKQSLVLIVKQLILINEELSNSNILPSFLDEDSKQFLIQWAKLMIEQDRIQEKIKRLNVDGVNVSQQYQSLAMESSKISSKNSREAIQQKVHRMAKSCNQQKQTDWGSMTQSSQNFYPGVDEVSQNSYVKYQERIAFDLNKFSDDCIQAVGIKNDLRQELHHVNVLIERIKESEKQRLYQKYKPNGFGYQQKIAQLQQSLNALFGKQECELYITHHLKQQSLYDEKINSQKFFKFSSKKVSQDQQQYQTSNSVGEDSYMQQKHQIQLPQKNVSQTAAVKWIEQQRKQSDIQSNQQQKLKIPQQIINNYMEKKDSINQNNKLIFQYSQLSNQLFSHSTKHTQKHNLDHQQLLNQPGLLDNYFFNINLNKRRASDHNSGNNSQHSLLKSPQFSQSNSQNVRLIDKNKKISTQF</sequence>
<dbReference type="HOGENOM" id="CLU_317738_0_0_1"/>
<dbReference type="GeneID" id="7828588"/>
<accession>Q24CF4</accession>
<feature type="region of interest" description="Disordered" evidence="1">
    <location>
        <begin position="1"/>
        <end position="22"/>
    </location>
</feature>
<name>Q24CF4_TETTS</name>
<proteinExistence type="predicted"/>
<evidence type="ECO:0000313" key="3">
    <source>
        <dbReference type="Proteomes" id="UP000009168"/>
    </source>
</evidence>
<dbReference type="OrthoDB" id="302531at2759"/>
<feature type="region of interest" description="Disordered" evidence="1">
    <location>
        <begin position="178"/>
        <end position="212"/>
    </location>
</feature>
<keyword evidence="3" id="KW-1185">Reference proteome</keyword>
<dbReference type="eggNOG" id="ENOG502T1F0">
    <property type="taxonomic scope" value="Eukaryota"/>
</dbReference>
<feature type="compositionally biased region" description="Polar residues" evidence="1">
    <location>
        <begin position="192"/>
        <end position="207"/>
    </location>
</feature>
<dbReference type="KEGG" id="tet:TTHERM_00930870"/>
<evidence type="ECO:0000313" key="2">
    <source>
        <dbReference type="EMBL" id="EAS05506.2"/>
    </source>
</evidence>
<dbReference type="EMBL" id="GG662368">
    <property type="protein sequence ID" value="EAS05506.2"/>
    <property type="molecule type" value="Genomic_DNA"/>
</dbReference>
<feature type="compositionally biased region" description="Polar residues" evidence="1">
    <location>
        <begin position="906"/>
        <end position="930"/>
    </location>
</feature>
<evidence type="ECO:0000256" key="1">
    <source>
        <dbReference type="SAM" id="MobiDB-lite"/>
    </source>
</evidence>
<feature type="region of interest" description="Disordered" evidence="1">
    <location>
        <begin position="904"/>
        <end position="943"/>
    </location>
</feature>